<name>A0AAV8YE48_9CUCU</name>
<keyword evidence="2" id="KW-0963">Cytoplasm</keyword>
<sequence length="336" mass="39783">MWNKLIDESASQEQLLRSSKQELAMTQQDYDTEKKLKECALNENRRLQNDLASISCECMDAKKQLDLFRRQVEDLKRQLQHYVAEVKRTEDLITQKELERAEILDQFRCLSEEAHVLESSNHTLESEATQSRVQLSVALDHTSDLERKLENQESIIRSYEKQISELTSQVASLEIQMKQGEAEHNRVATELKQMKDLCIRLDHDKDSLKRDIDDKENQRGQVTRSIDRLSRENDDLKRSLEKERNNLEGLEKLLNEARQEVIDQRLLNQDMQSEMTRLKTKVDELQERLGSTSEQLDMYQEKALDYSQQNKQLRREIANERFFRARDDDHKRYPSL</sequence>
<dbReference type="AlphaFoldDB" id="A0AAV8YE48"/>
<evidence type="ECO:0000313" key="6">
    <source>
        <dbReference type="EMBL" id="KAJ8949721.1"/>
    </source>
</evidence>
<dbReference type="SUPFAM" id="SSF57997">
    <property type="entry name" value="Tropomyosin"/>
    <property type="match status" value="1"/>
</dbReference>
<evidence type="ECO:0000256" key="3">
    <source>
        <dbReference type="ARBA" id="ARBA00023212"/>
    </source>
</evidence>
<comment type="caution">
    <text evidence="6">The sequence shown here is derived from an EMBL/GenBank/DDBJ whole genome shotgun (WGS) entry which is preliminary data.</text>
</comment>
<reference evidence="6" key="1">
    <citation type="journal article" date="2023" name="Insect Mol. Biol.">
        <title>Genome sequencing provides insights into the evolution of gene families encoding plant cell wall-degrading enzymes in longhorned beetles.</title>
        <authorList>
            <person name="Shin N.R."/>
            <person name="Okamura Y."/>
            <person name="Kirsch R."/>
            <person name="Pauchet Y."/>
        </authorList>
    </citation>
    <scope>NUCLEOTIDE SEQUENCE</scope>
    <source>
        <strain evidence="6">AMC_N1</strain>
    </source>
</reference>
<feature type="coiled-coil region" evidence="5">
    <location>
        <begin position="142"/>
        <end position="316"/>
    </location>
</feature>
<dbReference type="InterPro" id="IPR051877">
    <property type="entry name" value="Centriole_BasalBody_StrucProt"/>
</dbReference>
<keyword evidence="7" id="KW-1185">Reference proteome</keyword>
<organism evidence="6 7">
    <name type="scientific">Aromia moschata</name>
    <dbReference type="NCBI Taxonomy" id="1265417"/>
    <lineage>
        <taxon>Eukaryota</taxon>
        <taxon>Metazoa</taxon>
        <taxon>Ecdysozoa</taxon>
        <taxon>Arthropoda</taxon>
        <taxon>Hexapoda</taxon>
        <taxon>Insecta</taxon>
        <taxon>Pterygota</taxon>
        <taxon>Neoptera</taxon>
        <taxon>Endopterygota</taxon>
        <taxon>Coleoptera</taxon>
        <taxon>Polyphaga</taxon>
        <taxon>Cucujiformia</taxon>
        <taxon>Chrysomeloidea</taxon>
        <taxon>Cerambycidae</taxon>
        <taxon>Cerambycinae</taxon>
        <taxon>Callichromatini</taxon>
        <taxon>Aromia</taxon>
    </lineage>
</organism>
<keyword evidence="3" id="KW-0206">Cytoskeleton</keyword>
<feature type="coiled-coil region" evidence="5">
    <location>
        <begin position="30"/>
        <end position="92"/>
    </location>
</feature>
<dbReference type="PANTHER" id="PTHR20544:SF0">
    <property type="entry name" value="NUCLEOPROTEIN TPR_MLP1 DOMAIN-CONTAINING PROTEIN"/>
    <property type="match status" value="1"/>
</dbReference>
<evidence type="ECO:0000256" key="2">
    <source>
        <dbReference type="ARBA" id="ARBA00022490"/>
    </source>
</evidence>
<comment type="subcellular location">
    <subcellularLocation>
        <location evidence="1">Cytoplasm</location>
        <location evidence="1">Cytoskeleton</location>
        <location evidence="1">Microtubule organizing center</location>
        <location evidence="1">Centrosome</location>
        <location evidence="1">Centriole</location>
    </subcellularLocation>
</comment>
<evidence type="ECO:0000313" key="7">
    <source>
        <dbReference type="Proteomes" id="UP001162162"/>
    </source>
</evidence>
<comment type="similarity">
    <text evidence="4">Belongs to the CEP135/TSGA10 family.</text>
</comment>
<evidence type="ECO:0000256" key="4">
    <source>
        <dbReference type="ARBA" id="ARBA00038123"/>
    </source>
</evidence>
<gene>
    <name evidence="6" type="ORF">NQ318_013590</name>
</gene>
<protein>
    <submittedName>
        <fullName evidence="6">Uncharacterized protein</fullName>
    </submittedName>
</protein>
<dbReference type="EMBL" id="JAPWTK010000112">
    <property type="protein sequence ID" value="KAJ8949721.1"/>
    <property type="molecule type" value="Genomic_DNA"/>
</dbReference>
<dbReference type="GO" id="GO:0005814">
    <property type="term" value="C:centriole"/>
    <property type="evidence" value="ECO:0007669"/>
    <property type="project" value="UniProtKB-SubCell"/>
</dbReference>
<dbReference type="PANTHER" id="PTHR20544">
    <property type="entry name" value="CENTROSOMAL PROTEIN CEP135"/>
    <property type="match status" value="1"/>
</dbReference>
<dbReference type="Proteomes" id="UP001162162">
    <property type="component" value="Unassembled WGS sequence"/>
</dbReference>
<proteinExistence type="inferred from homology"/>
<evidence type="ECO:0000256" key="1">
    <source>
        <dbReference type="ARBA" id="ARBA00004114"/>
    </source>
</evidence>
<accession>A0AAV8YE48</accession>
<keyword evidence="5" id="KW-0175">Coiled coil</keyword>
<dbReference type="Gene3D" id="1.20.5.170">
    <property type="match status" value="1"/>
</dbReference>
<evidence type="ECO:0000256" key="5">
    <source>
        <dbReference type="SAM" id="Coils"/>
    </source>
</evidence>